<dbReference type="Gene3D" id="2.60.40.2320">
    <property type="match status" value="1"/>
</dbReference>
<proteinExistence type="inferred from homology"/>
<dbReference type="InterPro" id="IPR006047">
    <property type="entry name" value="GH13_cat_dom"/>
</dbReference>
<dbReference type="InterPro" id="IPR011840">
    <property type="entry name" value="PulA_typeI"/>
</dbReference>
<gene>
    <name evidence="3" type="primary">pulA</name>
    <name evidence="3" type="ORF">CYL18_13055</name>
</gene>
<dbReference type="Gene3D" id="3.20.20.80">
    <property type="entry name" value="Glycosidases"/>
    <property type="match status" value="1"/>
</dbReference>
<organism evidence="3 4">
    <name type="scientific">Pradoshia eiseniae</name>
    <dbReference type="NCBI Taxonomy" id="2064768"/>
    <lineage>
        <taxon>Bacteria</taxon>
        <taxon>Bacillati</taxon>
        <taxon>Bacillota</taxon>
        <taxon>Bacilli</taxon>
        <taxon>Bacillales</taxon>
        <taxon>Bacillaceae</taxon>
        <taxon>Pradoshia</taxon>
    </lineage>
</organism>
<dbReference type="InterPro" id="IPR004193">
    <property type="entry name" value="Glyco_hydro_13_N"/>
</dbReference>
<dbReference type="Pfam" id="PF21653">
    <property type="entry name" value="pulA_all-beta"/>
    <property type="match status" value="1"/>
</dbReference>
<dbReference type="EMBL" id="PKOZ01000008">
    <property type="protein sequence ID" value="PQD94590.1"/>
    <property type="molecule type" value="Genomic_DNA"/>
</dbReference>
<dbReference type="Proteomes" id="UP000239663">
    <property type="component" value="Unassembled WGS sequence"/>
</dbReference>
<dbReference type="Gene3D" id="2.60.40.1180">
    <property type="entry name" value="Golgi alpha-mannosidase II"/>
    <property type="match status" value="1"/>
</dbReference>
<dbReference type="PANTHER" id="PTHR43002">
    <property type="entry name" value="GLYCOGEN DEBRANCHING ENZYME"/>
    <property type="match status" value="1"/>
</dbReference>
<dbReference type="GO" id="GO:0005975">
    <property type="term" value="P:carbohydrate metabolic process"/>
    <property type="evidence" value="ECO:0007669"/>
    <property type="project" value="InterPro"/>
</dbReference>
<dbReference type="SMR" id="A0A2S7MXU2"/>
<dbReference type="Pfam" id="PF02922">
    <property type="entry name" value="CBM_48"/>
    <property type="match status" value="1"/>
</dbReference>
<evidence type="ECO:0000256" key="1">
    <source>
        <dbReference type="ARBA" id="ARBA00008061"/>
    </source>
</evidence>
<dbReference type="RefSeq" id="WP_104849972.1">
    <property type="nucleotide sequence ID" value="NZ_PKOZ01000008.1"/>
</dbReference>
<feature type="domain" description="Glycosyl hydrolase family 13 catalytic" evidence="2">
    <location>
        <begin position="221"/>
        <end position="604"/>
    </location>
</feature>
<dbReference type="Pfam" id="PF00128">
    <property type="entry name" value="Alpha-amylase"/>
    <property type="match status" value="2"/>
</dbReference>
<dbReference type="InterPro" id="IPR014756">
    <property type="entry name" value="Ig_E-set"/>
</dbReference>
<dbReference type="SMART" id="SM00642">
    <property type="entry name" value="Aamy"/>
    <property type="match status" value="1"/>
</dbReference>
<dbReference type="InterPro" id="IPR013780">
    <property type="entry name" value="Glyco_hydro_b"/>
</dbReference>
<comment type="similarity">
    <text evidence="1">Belongs to the glycosyl hydrolase 13 family.</text>
</comment>
<dbReference type="SUPFAM" id="SSF81296">
    <property type="entry name" value="E set domains"/>
    <property type="match status" value="1"/>
</dbReference>
<dbReference type="CDD" id="cd11341">
    <property type="entry name" value="AmyAc_Pullulanase_LD-like"/>
    <property type="match status" value="1"/>
</dbReference>
<dbReference type="GO" id="GO:0004553">
    <property type="term" value="F:hydrolase activity, hydrolyzing O-glycosyl compounds"/>
    <property type="evidence" value="ECO:0007669"/>
    <property type="project" value="InterPro"/>
</dbReference>
<dbReference type="SUPFAM" id="SSF51445">
    <property type="entry name" value="(Trans)glycosidases"/>
    <property type="match status" value="1"/>
</dbReference>
<reference evidence="3 4" key="1">
    <citation type="submission" date="2017-12" db="EMBL/GenBank/DDBJ databases">
        <title>Taxonomic description and draft genome of Pradoshia cofamensis Gen. nov., sp. nov., a thermotolerant bacillale isolated from anterior gut of earthworm Eisenia fetida.</title>
        <authorList>
            <person name="Saha T."/>
            <person name="Chakraborty R."/>
        </authorList>
    </citation>
    <scope>NUCLEOTIDE SEQUENCE [LARGE SCALE GENOMIC DNA]</scope>
    <source>
        <strain evidence="3 4">EAG3</strain>
    </source>
</reference>
<dbReference type="InterPro" id="IPR040697">
    <property type="entry name" value="PulA_N1"/>
</dbReference>
<evidence type="ECO:0000313" key="4">
    <source>
        <dbReference type="Proteomes" id="UP000239663"/>
    </source>
</evidence>
<dbReference type="Pfam" id="PF17999">
    <property type="entry name" value="PulA_N1"/>
    <property type="match status" value="1"/>
</dbReference>
<dbReference type="InterPro" id="IPR017853">
    <property type="entry name" value="GH"/>
</dbReference>
<evidence type="ECO:0000259" key="2">
    <source>
        <dbReference type="SMART" id="SM00642"/>
    </source>
</evidence>
<sequence>MYTGRFSAFLDALDKITILIPQSYRANEKLNFTLFFEGQKMGELLVDDVIQIEHYTKYICTAPFEVPLGEEYQIEDDKGMVFALQTGAVIRTPEFDELYYYDGDDLGAVYTEDKTIFKLWAPTATNVKLKLISEFGTEKGSIPMQRGERGVWSLTIPQNLENCFYSYLIRVNYIWREATDPYARAVSVNGQYSAIIDLSKYQRYEYSLPKLESPVDAIIYETHVRDFSHHANSGMNAKGKYAAFRENGTKTAQGYSSGIQYLKELGVTHIELLPVNDFSGVDETMIDKEYNWGYNPRHFFAPAGNYSADPHLPGKRIEELKQLIASLHEHGLGVIVDVVYNHVFQKEISNFEKIVPGYYFRYDVNGMPSNGSGCGNDLASERLMVRKLIVSAVKYWMEFYQIDGFRFDLMGLLDLETMREVERVVHSIKPDAIIIGEGWDLPTALTGSDKTTIGNSHKIDRVGFFNDKFRDTIKGSNFNLKDAGYVSGKGLSHEEFYHLVLNIGYDYPLGPEQSVNFVECHDNHTLWDRLQLANGAESNESRKRRHRFATSIVILSQGIPFLHSGQEFFRTKHGIENSYCSPDWINELNWDLREQNEETISYLRCLMAIRKSHGAFRLRSREQIEKHAKMVDLGPSCHSLLYDNVSEYGRWSRILVVYHHGEQQTAVDLPGDKKWGMLCGDCGFAANQGIEMNMKDFLLEPLTTYVFVQE</sequence>
<protein>
    <submittedName>
        <fullName evidence="3">Type I pullulanase</fullName>
    </submittedName>
</protein>
<dbReference type="Gene3D" id="2.60.40.10">
    <property type="entry name" value="Immunoglobulins"/>
    <property type="match status" value="1"/>
</dbReference>
<dbReference type="InterPro" id="IPR013783">
    <property type="entry name" value="Ig-like_fold"/>
</dbReference>
<accession>A0A2S7MXU2</accession>
<dbReference type="InterPro" id="IPR049117">
    <property type="entry name" value="pulA_all-beta"/>
</dbReference>
<dbReference type="OrthoDB" id="9761875at2"/>
<keyword evidence="4" id="KW-1185">Reference proteome</keyword>
<dbReference type="CDD" id="cd02860">
    <property type="entry name" value="E_set_Pullulanase"/>
    <property type="match status" value="1"/>
</dbReference>
<comment type="caution">
    <text evidence="3">The sequence shown here is derived from an EMBL/GenBank/DDBJ whole genome shotgun (WGS) entry which is preliminary data.</text>
</comment>
<dbReference type="NCBIfam" id="TIGR02104">
    <property type="entry name" value="pulA_typeI"/>
    <property type="match status" value="1"/>
</dbReference>
<evidence type="ECO:0000313" key="3">
    <source>
        <dbReference type="EMBL" id="PQD94590.1"/>
    </source>
</evidence>
<name>A0A2S7MXU2_9BACI</name>
<dbReference type="AlphaFoldDB" id="A0A2S7MXU2"/>